<dbReference type="Pfam" id="PF00999">
    <property type="entry name" value="Na_H_Exchanger"/>
    <property type="match status" value="1"/>
</dbReference>
<comment type="subcellular location">
    <subcellularLocation>
        <location evidence="1">Cell membrane</location>
        <topology evidence="1">Multi-pass membrane protein</topology>
    </subcellularLocation>
</comment>
<dbReference type="InterPro" id="IPR006153">
    <property type="entry name" value="Cation/H_exchanger_TM"/>
</dbReference>
<evidence type="ECO:0000256" key="8">
    <source>
        <dbReference type="ARBA" id="ARBA00023136"/>
    </source>
</evidence>
<dbReference type="Proteomes" id="UP000663191">
    <property type="component" value="Chromosome"/>
</dbReference>
<feature type="transmembrane region" description="Helical" evidence="9">
    <location>
        <begin position="298"/>
        <end position="320"/>
    </location>
</feature>
<keyword evidence="12" id="KW-1185">Reference proteome</keyword>
<name>A0A8A2UEE1_9EURY</name>
<evidence type="ECO:0000259" key="10">
    <source>
        <dbReference type="Pfam" id="PF00999"/>
    </source>
</evidence>
<dbReference type="EMBL" id="CP071463">
    <property type="protein sequence ID" value="QSW86924.1"/>
    <property type="molecule type" value="Genomic_DNA"/>
</dbReference>
<dbReference type="GO" id="GO:1902600">
    <property type="term" value="P:proton transmembrane transport"/>
    <property type="evidence" value="ECO:0007669"/>
    <property type="project" value="InterPro"/>
</dbReference>
<keyword evidence="6 9" id="KW-1133">Transmembrane helix</keyword>
<dbReference type="OrthoDB" id="157118at2157"/>
<evidence type="ECO:0000256" key="7">
    <source>
        <dbReference type="ARBA" id="ARBA00023065"/>
    </source>
</evidence>
<evidence type="ECO:0000256" key="9">
    <source>
        <dbReference type="SAM" id="Phobius"/>
    </source>
</evidence>
<feature type="transmembrane region" description="Helical" evidence="9">
    <location>
        <begin position="34"/>
        <end position="54"/>
    </location>
</feature>
<feature type="transmembrane region" description="Helical" evidence="9">
    <location>
        <begin position="214"/>
        <end position="235"/>
    </location>
</feature>
<dbReference type="GO" id="GO:0015297">
    <property type="term" value="F:antiporter activity"/>
    <property type="evidence" value="ECO:0007669"/>
    <property type="project" value="UniProtKB-KW"/>
</dbReference>
<evidence type="ECO:0000256" key="3">
    <source>
        <dbReference type="ARBA" id="ARBA00022449"/>
    </source>
</evidence>
<keyword evidence="2" id="KW-0813">Transport</keyword>
<gene>
    <name evidence="11" type="ORF">J0X27_02800</name>
</gene>
<evidence type="ECO:0000256" key="2">
    <source>
        <dbReference type="ARBA" id="ARBA00022448"/>
    </source>
</evidence>
<feature type="domain" description="Cation/H+ exchanger transmembrane" evidence="10">
    <location>
        <begin position="27"/>
        <end position="414"/>
    </location>
</feature>
<feature type="transmembrane region" description="Helical" evidence="9">
    <location>
        <begin position="360"/>
        <end position="376"/>
    </location>
</feature>
<evidence type="ECO:0000256" key="1">
    <source>
        <dbReference type="ARBA" id="ARBA00004651"/>
    </source>
</evidence>
<keyword evidence="8 9" id="KW-0472">Membrane</keyword>
<feature type="transmembrane region" description="Helical" evidence="9">
    <location>
        <begin position="255"/>
        <end position="277"/>
    </location>
</feature>
<feature type="transmembrane region" description="Helical" evidence="9">
    <location>
        <begin position="180"/>
        <end position="202"/>
    </location>
</feature>
<feature type="transmembrane region" description="Helical" evidence="9">
    <location>
        <begin position="6"/>
        <end position="27"/>
    </location>
</feature>
<accession>A0A8A2UEE1</accession>
<dbReference type="RefSeq" id="WP_207272007.1">
    <property type="nucleotide sequence ID" value="NZ_CP071463.1"/>
</dbReference>
<keyword evidence="4" id="KW-1003">Cell membrane</keyword>
<reference evidence="11 12" key="1">
    <citation type="journal article" date="2006" name="Int. J. Syst. Evol. Microbiol.">
        <title>Haloterrigena longa sp. nov. and Haloterrigena limicola sp. nov., extremely halophilic archaea isolated from a salt lake.</title>
        <authorList>
            <person name="Cui H.L."/>
            <person name="Tohty D."/>
            <person name="Zhou P.J."/>
            <person name="Liu S.J."/>
        </authorList>
    </citation>
    <scope>NUCLEOTIDE SEQUENCE [LARGE SCALE GENOMIC DNA]</scope>
    <source>
        <strain evidence="11 12">ABH32</strain>
    </source>
</reference>
<dbReference type="Gene3D" id="1.20.1530.20">
    <property type="match status" value="1"/>
</dbReference>
<evidence type="ECO:0000313" key="12">
    <source>
        <dbReference type="Proteomes" id="UP000663191"/>
    </source>
</evidence>
<dbReference type="PANTHER" id="PTHR32507">
    <property type="entry name" value="NA(+)/H(+) ANTIPORTER 1"/>
    <property type="match status" value="1"/>
</dbReference>
<keyword evidence="5 9" id="KW-0812">Transmembrane</keyword>
<feature type="transmembrane region" description="Helical" evidence="9">
    <location>
        <begin position="388"/>
        <end position="412"/>
    </location>
</feature>
<dbReference type="GeneID" id="63182638"/>
<dbReference type="PANTHER" id="PTHR32507:SF8">
    <property type="entry name" value="CNH1P"/>
    <property type="match status" value="1"/>
</dbReference>
<organism evidence="11 12">
    <name type="scientific">Natrinema longum</name>
    <dbReference type="NCBI Taxonomy" id="370324"/>
    <lineage>
        <taxon>Archaea</taxon>
        <taxon>Methanobacteriati</taxon>
        <taxon>Methanobacteriota</taxon>
        <taxon>Stenosarchaea group</taxon>
        <taxon>Halobacteria</taxon>
        <taxon>Halobacteriales</taxon>
        <taxon>Natrialbaceae</taxon>
        <taxon>Natrinema</taxon>
    </lineage>
</organism>
<feature type="transmembrane region" description="Helical" evidence="9">
    <location>
        <begin position="326"/>
        <end position="348"/>
    </location>
</feature>
<dbReference type="InterPro" id="IPR038770">
    <property type="entry name" value="Na+/solute_symporter_sf"/>
</dbReference>
<proteinExistence type="predicted"/>
<evidence type="ECO:0000256" key="5">
    <source>
        <dbReference type="ARBA" id="ARBA00022692"/>
    </source>
</evidence>
<dbReference type="KEGG" id="hlo:J0X27_02800"/>
<evidence type="ECO:0000256" key="4">
    <source>
        <dbReference type="ARBA" id="ARBA00022475"/>
    </source>
</evidence>
<dbReference type="GO" id="GO:0005886">
    <property type="term" value="C:plasma membrane"/>
    <property type="evidence" value="ECO:0007669"/>
    <property type="project" value="UniProtKB-SubCell"/>
</dbReference>
<feature type="transmembrane region" description="Helical" evidence="9">
    <location>
        <begin position="66"/>
        <end position="83"/>
    </location>
</feature>
<keyword evidence="7" id="KW-0406">Ion transport</keyword>
<protein>
    <submittedName>
        <fullName evidence="11">Cation:proton antiporter</fullName>
    </submittedName>
</protein>
<feature type="transmembrane region" description="Helical" evidence="9">
    <location>
        <begin position="95"/>
        <end position="117"/>
    </location>
</feature>
<evidence type="ECO:0000313" key="11">
    <source>
        <dbReference type="EMBL" id="QSW86924.1"/>
    </source>
</evidence>
<evidence type="ECO:0000256" key="6">
    <source>
        <dbReference type="ARBA" id="ARBA00022989"/>
    </source>
</evidence>
<dbReference type="AlphaFoldDB" id="A0A8A2UEE1"/>
<keyword evidence="3" id="KW-0050">Antiport</keyword>
<sequence length="421" mass="44157">MALELYNVGLVVIGATLFGVAVLPRFVSDRAISLPIFFVAFGMLVFGLPIGLPPPDPLEQGTTTEHLAELGVIVALMGVGLKIDRVPGRRAWASTWRLLAITMPLSIAGAALLGRWLGLVVPTAILLGACIAPTDPVLASEVQVGGPGMGNEEEGLEGAAGGEDEVRFALTSEAGLNDGLAFPFTNLAIATALVGLAPGNWIGEWLVVDVGYRIVVGVIAGIVLGYLTGRLVFATEPETPVAESVQGLEAIAGTLLVYGTTELVGGYGFIAVFVAALMVRHDERSHEYNRSLHEVSEFAEQVMMSFIMLFFGGAIVGGLLDPLTLTGTVVAVAIVFLVRPLAGLVGFLGFDRDPAERATIAFFGIRGIGSFYYLAYGLNEAAFPDADVLWAIVGAVVLVSLVVHGITATPAVRWLEARAES</sequence>